<evidence type="ECO:0000256" key="1">
    <source>
        <dbReference type="SAM" id="MobiDB-lite"/>
    </source>
</evidence>
<evidence type="ECO:0000313" key="4">
    <source>
        <dbReference type="EMBL" id="BBX44502.1"/>
    </source>
</evidence>
<dbReference type="EMBL" id="AP022569">
    <property type="protein sequence ID" value="BBX44502.1"/>
    <property type="molecule type" value="Genomic_DNA"/>
</dbReference>
<dbReference type="RefSeq" id="WP_163774949.1">
    <property type="nucleotide sequence ID" value="NZ_AP022569.1"/>
</dbReference>
<evidence type="ECO:0000313" key="5">
    <source>
        <dbReference type="Proteomes" id="UP000465866"/>
    </source>
</evidence>
<sequence length="251" mass="24921">MPATIPTAQLSRIAIFAVAGAAALSLAACGSSNDAKPRAASPTSSAATSSPSAKPEGKDWVKGMIDSVSGSTIQVSQKSGAATVDFTPSTKVAELTPAQLTDVTTGSCVSVRPDHHSDSPGGSAITAGAVRISTAVDGKCPAPKQQGGAATTPPPGQHRQTRGQVASVAGNTITVNSVDSSGNSSQFSVTVTDTTKYTKKTAADAQAIAQGKCLTALGTKDGGGALQATAITVQQADNGQCPESGGEHHRH</sequence>
<keyword evidence="5" id="KW-1185">Reference proteome</keyword>
<feature type="region of interest" description="Disordered" evidence="1">
    <location>
        <begin position="139"/>
        <end position="163"/>
    </location>
</feature>
<dbReference type="Pfam" id="PF18914">
    <property type="entry name" value="DUF5666"/>
    <property type="match status" value="2"/>
</dbReference>
<keyword evidence="2" id="KW-0732">Signal</keyword>
<evidence type="ECO:0000259" key="3">
    <source>
        <dbReference type="Pfam" id="PF18914"/>
    </source>
</evidence>
<feature type="signal peptide" evidence="2">
    <location>
        <begin position="1"/>
        <end position="27"/>
    </location>
</feature>
<dbReference type="AlphaFoldDB" id="A0A7I7KT30"/>
<evidence type="ECO:0000256" key="2">
    <source>
        <dbReference type="SAM" id="SignalP"/>
    </source>
</evidence>
<protein>
    <recommendedName>
        <fullName evidence="3">DUF5666 domain-containing protein</fullName>
    </recommendedName>
</protein>
<feature type="domain" description="DUF5666" evidence="3">
    <location>
        <begin position="62"/>
        <end position="113"/>
    </location>
</feature>
<gene>
    <name evidence="4" type="ORF">MCOO_05170</name>
</gene>
<feature type="region of interest" description="Disordered" evidence="1">
    <location>
        <begin position="32"/>
        <end position="58"/>
    </location>
</feature>
<name>A0A7I7KT30_9MYCO</name>
<feature type="chain" id="PRO_5038537280" description="DUF5666 domain-containing protein" evidence="2">
    <location>
        <begin position="28"/>
        <end position="251"/>
    </location>
</feature>
<accession>A0A7I7KT30</accession>
<organism evidence="4 5">
    <name type="scientific">Mycobacterium cookii</name>
    <dbReference type="NCBI Taxonomy" id="1775"/>
    <lineage>
        <taxon>Bacteria</taxon>
        <taxon>Bacillati</taxon>
        <taxon>Actinomycetota</taxon>
        <taxon>Actinomycetes</taxon>
        <taxon>Mycobacteriales</taxon>
        <taxon>Mycobacteriaceae</taxon>
        <taxon>Mycobacterium</taxon>
    </lineage>
</organism>
<feature type="domain" description="DUF5666" evidence="3">
    <location>
        <begin position="162"/>
        <end position="231"/>
    </location>
</feature>
<proteinExistence type="predicted"/>
<dbReference type="KEGG" id="mcoo:MCOO_05170"/>
<dbReference type="InterPro" id="IPR043724">
    <property type="entry name" value="DUF5666"/>
</dbReference>
<reference evidence="4 5" key="1">
    <citation type="journal article" date="2019" name="Emerg. Microbes Infect.">
        <title>Comprehensive subspecies identification of 175 nontuberculous mycobacteria species based on 7547 genomic profiles.</title>
        <authorList>
            <person name="Matsumoto Y."/>
            <person name="Kinjo T."/>
            <person name="Motooka D."/>
            <person name="Nabeya D."/>
            <person name="Jung N."/>
            <person name="Uechi K."/>
            <person name="Horii T."/>
            <person name="Iida T."/>
            <person name="Fujita J."/>
            <person name="Nakamura S."/>
        </authorList>
    </citation>
    <scope>NUCLEOTIDE SEQUENCE [LARGE SCALE GENOMIC DNA]</scope>
    <source>
        <strain evidence="4 5">JCM 12404</strain>
    </source>
</reference>
<feature type="compositionally biased region" description="Low complexity" evidence="1">
    <location>
        <begin position="38"/>
        <end position="54"/>
    </location>
</feature>
<dbReference type="Proteomes" id="UP000465866">
    <property type="component" value="Chromosome"/>
</dbReference>